<organism evidence="3">
    <name type="scientific">Palpitomonas bilix</name>
    <dbReference type="NCBI Taxonomy" id="652834"/>
    <lineage>
        <taxon>Eukaryota</taxon>
        <taxon>Eukaryota incertae sedis</taxon>
    </lineage>
</organism>
<keyword evidence="1" id="KW-0802">TPR repeat</keyword>
<dbReference type="InterPro" id="IPR011990">
    <property type="entry name" value="TPR-like_helical_dom_sf"/>
</dbReference>
<feature type="region of interest" description="Disordered" evidence="2">
    <location>
        <begin position="192"/>
        <end position="213"/>
    </location>
</feature>
<accession>A0A7S3GM14</accession>
<protein>
    <recommendedName>
        <fullName evidence="4">Tetratricopeptide SHNi-TPR domain-containing protein</fullName>
    </recommendedName>
</protein>
<dbReference type="Gene3D" id="1.25.40.10">
    <property type="entry name" value="Tetratricopeptide repeat domain"/>
    <property type="match status" value="1"/>
</dbReference>
<dbReference type="PANTHER" id="PTHR15544">
    <property type="entry name" value="OSMOSIS RESPONSIVE FACTOR"/>
    <property type="match status" value="1"/>
</dbReference>
<dbReference type="PANTHER" id="PTHR15544:SF0">
    <property type="entry name" value="TETRATRICOPEPTIDE REPEAT PROTEIN 33"/>
    <property type="match status" value="1"/>
</dbReference>
<feature type="region of interest" description="Disordered" evidence="2">
    <location>
        <begin position="151"/>
        <end position="172"/>
    </location>
</feature>
<name>A0A7S3GM14_9EUKA</name>
<dbReference type="SMART" id="SM00028">
    <property type="entry name" value="TPR"/>
    <property type="match status" value="2"/>
</dbReference>
<dbReference type="SUPFAM" id="SSF48452">
    <property type="entry name" value="TPR-like"/>
    <property type="match status" value="1"/>
</dbReference>
<dbReference type="InterPro" id="IPR052658">
    <property type="entry name" value="TPR-containing"/>
</dbReference>
<dbReference type="InterPro" id="IPR019734">
    <property type="entry name" value="TPR_rpt"/>
</dbReference>
<dbReference type="AlphaFoldDB" id="A0A7S3GM14"/>
<proteinExistence type="predicted"/>
<feature type="compositionally biased region" description="Basic and acidic residues" evidence="2">
    <location>
        <begin position="151"/>
        <end position="163"/>
    </location>
</feature>
<evidence type="ECO:0000256" key="1">
    <source>
        <dbReference type="PROSITE-ProRule" id="PRU00339"/>
    </source>
</evidence>
<evidence type="ECO:0000256" key="2">
    <source>
        <dbReference type="SAM" id="MobiDB-lite"/>
    </source>
</evidence>
<feature type="region of interest" description="Disordered" evidence="2">
    <location>
        <begin position="23"/>
        <end position="43"/>
    </location>
</feature>
<dbReference type="EMBL" id="HBIB01049773">
    <property type="protein sequence ID" value="CAE0270511.1"/>
    <property type="molecule type" value="Transcribed_RNA"/>
</dbReference>
<evidence type="ECO:0000313" key="3">
    <source>
        <dbReference type="EMBL" id="CAE0270511.1"/>
    </source>
</evidence>
<sequence length="228" mass="24719">MLKFQVGKKRKTSRDASVPLPSIFSAECDSSDDSEESSGHEKAQLAQLRQSAVAAAEKGQYTVAKTRFELYVREARDDAAAFDMLAQVCLEVDEVFAAVKAAEQSVSICPDQPKWLQTLGRAQLNLGEVEMAVASFEKALAIVRQSHEKSTLAEEGRVERGEDGSNDALDEGDLLGDLKEATVLLDRLKKAGVGESGGRKGGQRVRTVGKTDDAEIRKVQAEYEAEAN</sequence>
<reference evidence="3" key="1">
    <citation type="submission" date="2021-01" db="EMBL/GenBank/DDBJ databases">
        <authorList>
            <person name="Corre E."/>
            <person name="Pelletier E."/>
            <person name="Niang G."/>
            <person name="Scheremetjew M."/>
            <person name="Finn R."/>
            <person name="Kale V."/>
            <person name="Holt S."/>
            <person name="Cochrane G."/>
            <person name="Meng A."/>
            <person name="Brown T."/>
            <person name="Cohen L."/>
        </authorList>
    </citation>
    <scope>NUCLEOTIDE SEQUENCE</scope>
    <source>
        <strain evidence="3">NIES-2562</strain>
    </source>
</reference>
<feature type="repeat" description="TPR" evidence="1">
    <location>
        <begin position="113"/>
        <end position="146"/>
    </location>
</feature>
<dbReference type="PROSITE" id="PS50005">
    <property type="entry name" value="TPR"/>
    <property type="match status" value="1"/>
</dbReference>
<evidence type="ECO:0008006" key="4">
    <source>
        <dbReference type="Google" id="ProtNLM"/>
    </source>
</evidence>
<gene>
    <name evidence="3" type="ORF">PBIL07802_LOCUS32866</name>
</gene>